<accession>A0A418X7Y8</accession>
<organism evidence="1 2">
    <name type="scientific">Massilia cavernae</name>
    <dbReference type="NCBI Taxonomy" id="2320864"/>
    <lineage>
        <taxon>Bacteria</taxon>
        <taxon>Pseudomonadati</taxon>
        <taxon>Pseudomonadota</taxon>
        <taxon>Betaproteobacteria</taxon>
        <taxon>Burkholderiales</taxon>
        <taxon>Oxalobacteraceae</taxon>
        <taxon>Telluria group</taxon>
        <taxon>Massilia</taxon>
    </lineage>
</organism>
<protein>
    <submittedName>
        <fullName evidence="1">Uncharacterized protein</fullName>
    </submittedName>
</protein>
<dbReference type="Proteomes" id="UP000284006">
    <property type="component" value="Unassembled WGS sequence"/>
</dbReference>
<name>A0A418X7Y8_9BURK</name>
<reference evidence="1 2" key="1">
    <citation type="submission" date="2018-09" db="EMBL/GenBank/DDBJ databases">
        <authorList>
            <person name="Zhu H."/>
        </authorList>
    </citation>
    <scope>NUCLEOTIDE SEQUENCE [LARGE SCALE GENOMIC DNA]</scope>
    <source>
        <strain evidence="1 2">K1S02-61</strain>
    </source>
</reference>
<dbReference type="AlphaFoldDB" id="A0A418X7Y8"/>
<sequence length="187" mass="20187">MHITTDRAAEEATMTVARGIASEHLHHRADLCSIFMDALSSVPPTVFDSGEPGAGVRTRKSGHITIDWKRVFARASMTSLNLVSDDALVLADAALALCARHATGPALALGAEEAAVLCAIWSYRNVDGQINIEAAFQVALQNFGLREMEGLDEDRFLPILGALGRLHIIGWSRDMITMPDSVELSYA</sequence>
<proteinExistence type="predicted"/>
<evidence type="ECO:0000313" key="1">
    <source>
        <dbReference type="EMBL" id="RJG08518.1"/>
    </source>
</evidence>
<dbReference type="EMBL" id="QYUP01000185">
    <property type="protein sequence ID" value="RJG08518.1"/>
    <property type="molecule type" value="Genomic_DNA"/>
</dbReference>
<dbReference type="RefSeq" id="WP_119813070.1">
    <property type="nucleotide sequence ID" value="NZ_QYUP01000185.1"/>
</dbReference>
<comment type="caution">
    <text evidence="1">The sequence shown here is derived from an EMBL/GenBank/DDBJ whole genome shotgun (WGS) entry which is preliminary data.</text>
</comment>
<keyword evidence="2" id="KW-1185">Reference proteome</keyword>
<gene>
    <name evidence="1" type="ORF">D3872_23665</name>
</gene>
<evidence type="ECO:0000313" key="2">
    <source>
        <dbReference type="Proteomes" id="UP000284006"/>
    </source>
</evidence>